<evidence type="ECO:0000256" key="2">
    <source>
        <dbReference type="SAM" id="MobiDB-lite"/>
    </source>
</evidence>
<reference evidence="3 4" key="1">
    <citation type="submission" date="2023-05" db="EMBL/GenBank/DDBJ databases">
        <title>YMD87, complete Genome.</title>
        <authorList>
            <person name="Zhang J."/>
            <person name="Xu X."/>
        </authorList>
    </citation>
    <scope>NUCLEOTIDE SEQUENCE [LARGE SCALE GENOMIC DNA]</scope>
    <source>
        <strain evidence="3 4">YMD87</strain>
    </source>
</reference>
<evidence type="ECO:0000256" key="1">
    <source>
        <dbReference type="SAM" id="Coils"/>
    </source>
</evidence>
<feature type="coiled-coil region" evidence="1">
    <location>
        <begin position="30"/>
        <end position="61"/>
    </location>
</feature>
<name>A0ABY8QG72_9RHOB</name>
<gene>
    <name evidence="3" type="ORF">QF118_16115</name>
</gene>
<accession>A0ABY8QG72</accession>
<dbReference type="RefSeq" id="WP_282300066.1">
    <property type="nucleotide sequence ID" value="NZ_CP124616.1"/>
</dbReference>
<keyword evidence="4" id="KW-1185">Reference proteome</keyword>
<dbReference type="Proteomes" id="UP001241605">
    <property type="component" value="Chromosome"/>
</dbReference>
<protein>
    <submittedName>
        <fullName evidence="3">Uncharacterized protein</fullName>
    </submittedName>
</protein>
<feature type="compositionally biased region" description="Polar residues" evidence="2">
    <location>
        <begin position="1"/>
        <end position="18"/>
    </location>
</feature>
<organism evidence="3 4">
    <name type="scientific">Tropicibacter oceani</name>
    <dbReference type="NCBI Taxonomy" id="3058420"/>
    <lineage>
        <taxon>Bacteria</taxon>
        <taxon>Pseudomonadati</taxon>
        <taxon>Pseudomonadota</taxon>
        <taxon>Alphaproteobacteria</taxon>
        <taxon>Rhodobacterales</taxon>
        <taxon>Roseobacteraceae</taxon>
        <taxon>Tropicibacter</taxon>
    </lineage>
</organism>
<dbReference type="EMBL" id="CP124616">
    <property type="protein sequence ID" value="WGW03433.1"/>
    <property type="molecule type" value="Genomic_DNA"/>
</dbReference>
<evidence type="ECO:0000313" key="4">
    <source>
        <dbReference type="Proteomes" id="UP001241605"/>
    </source>
</evidence>
<sequence length="104" mass="11580">MPFNKTGNTADGSSNVQQAGGDIHIQGVPAEQHTELVRALIEQHERDKEQLRQDLEAKHEGVIRAYAIEVDFLRLQILYLGGGRQTDFRSTLLKEPQNGGKENG</sequence>
<feature type="region of interest" description="Disordered" evidence="2">
    <location>
        <begin position="1"/>
        <end position="27"/>
    </location>
</feature>
<proteinExistence type="predicted"/>
<evidence type="ECO:0000313" key="3">
    <source>
        <dbReference type="EMBL" id="WGW03433.1"/>
    </source>
</evidence>
<keyword evidence="1" id="KW-0175">Coiled coil</keyword>